<feature type="transmembrane region" description="Helical" evidence="6">
    <location>
        <begin position="452"/>
        <end position="471"/>
    </location>
</feature>
<dbReference type="EMBL" id="JAFJYH010000474">
    <property type="protein sequence ID" value="KAG4411459.1"/>
    <property type="molecule type" value="Genomic_DNA"/>
</dbReference>
<dbReference type="InterPro" id="IPR036259">
    <property type="entry name" value="MFS_trans_sf"/>
</dbReference>
<dbReference type="OrthoDB" id="5215911at2759"/>
<evidence type="ECO:0000256" key="4">
    <source>
        <dbReference type="ARBA" id="ARBA00023136"/>
    </source>
</evidence>
<comment type="subcellular location">
    <subcellularLocation>
        <location evidence="1">Membrane</location>
        <topology evidence="1">Multi-pass membrane protein</topology>
    </subcellularLocation>
</comment>
<feature type="transmembrane region" description="Helical" evidence="6">
    <location>
        <begin position="387"/>
        <end position="407"/>
    </location>
</feature>
<gene>
    <name evidence="8" type="ORF">IFR04_015413</name>
</gene>
<feature type="transmembrane region" description="Helical" evidence="6">
    <location>
        <begin position="71"/>
        <end position="95"/>
    </location>
</feature>
<dbReference type="Gene3D" id="1.20.1250.20">
    <property type="entry name" value="MFS general substrate transporter like domains"/>
    <property type="match status" value="1"/>
</dbReference>
<feature type="region of interest" description="Disordered" evidence="5">
    <location>
        <begin position="1"/>
        <end position="22"/>
    </location>
</feature>
<feature type="transmembrane region" description="Helical" evidence="6">
    <location>
        <begin position="302"/>
        <end position="323"/>
    </location>
</feature>
<keyword evidence="2 6" id="KW-0812">Transmembrane</keyword>
<feature type="domain" description="Major facilitator superfamily (MFS) profile" evidence="7">
    <location>
        <begin position="73"/>
        <end position="506"/>
    </location>
</feature>
<keyword evidence="9" id="KW-1185">Reference proteome</keyword>
<reference evidence="8" key="1">
    <citation type="submission" date="2021-02" db="EMBL/GenBank/DDBJ databases">
        <title>Genome sequence Cadophora malorum strain M34.</title>
        <authorList>
            <person name="Stefanovic E."/>
            <person name="Vu D."/>
            <person name="Scully C."/>
            <person name="Dijksterhuis J."/>
            <person name="Roader J."/>
            <person name="Houbraken J."/>
        </authorList>
    </citation>
    <scope>NUCLEOTIDE SEQUENCE</scope>
    <source>
        <strain evidence="8">M34</strain>
    </source>
</reference>
<keyword evidence="4 6" id="KW-0472">Membrane</keyword>
<keyword evidence="3 6" id="KW-1133">Transmembrane helix</keyword>
<dbReference type="SUPFAM" id="SSF103473">
    <property type="entry name" value="MFS general substrate transporter"/>
    <property type="match status" value="1"/>
</dbReference>
<dbReference type="AlphaFoldDB" id="A0A8H7T0U8"/>
<sequence length="517" mass="56057">MEGKTSPLQHSATPTQSPLPDTRFEEYPGTRLLVDRQHLLSSEHEGHDFVLIPQPSDSPDDPLRWSSLRKYISLGIVCLYSFMVAALTLTGGLLYGALIAEFGATVAYLNVGTAVGLLFIGISNLFWSPLAMKFGRRPVYLLSAMLTVASQIMGAYATSKSVYNGSRFLMGIAAGPFEQLPAVTVDDQFFVHHRGLGLSWYLLGATTGSFLGPIATGFVIQSMGWRWVLRFYAIFMGMIAVIIFFGLEETGFDRQAHTFGNTASEQPSPRSQKSYWAKLRLLTVLPTEKSLLMTTLEPCAMLLHPIVIWSGCVYGFAIAWLVVMSTSANIVFQNPAFGYNFSSTAMGLTNISPLIGGVVFLYAGGAGTDRFMVWQARRNNGVMEPESRIYSVFIGGPIMAAGLFLYGPGAAAGLHWIAPVFGMGLIGAGIPIAGEVALGYVTEAYPSRPGPASAAVITIRNVIACAMVFASDPWIIHNGLRDTFLTMGFLCLAVFLSGILMIWKGKGCRKRSVKSNK</sequence>
<dbReference type="Proteomes" id="UP000664132">
    <property type="component" value="Unassembled WGS sequence"/>
</dbReference>
<evidence type="ECO:0000313" key="9">
    <source>
        <dbReference type="Proteomes" id="UP000664132"/>
    </source>
</evidence>
<feature type="transmembrane region" description="Helical" evidence="6">
    <location>
        <begin position="198"/>
        <end position="220"/>
    </location>
</feature>
<dbReference type="InterPro" id="IPR020846">
    <property type="entry name" value="MFS_dom"/>
</dbReference>
<dbReference type="PANTHER" id="PTHR23502:SF34">
    <property type="entry name" value="PROTEIN HOL1"/>
    <property type="match status" value="1"/>
</dbReference>
<protein>
    <recommendedName>
        <fullName evidence="7">Major facilitator superfamily (MFS) profile domain-containing protein</fullName>
    </recommendedName>
</protein>
<evidence type="ECO:0000256" key="1">
    <source>
        <dbReference type="ARBA" id="ARBA00004141"/>
    </source>
</evidence>
<dbReference type="PANTHER" id="PTHR23502">
    <property type="entry name" value="MAJOR FACILITATOR SUPERFAMILY"/>
    <property type="match status" value="1"/>
</dbReference>
<accession>A0A8H7T0U8</accession>
<organism evidence="8 9">
    <name type="scientific">Cadophora malorum</name>
    <dbReference type="NCBI Taxonomy" id="108018"/>
    <lineage>
        <taxon>Eukaryota</taxon>
        <taxon>Fungi</taxon>
        <taxon>Dikarya</taxon>
        <taxon>Ascomycota</taxon>
        <taxon>Pezizomycotina</taxon>
        <taxon>Leotiomycetes</taxon>
        <taxon>Helotiales</taxon>
        <taxon>Ploettnerulaceae</taxon>
        <taxon>Cadophora</taxon>
    </lineage>
</organism>
<dbReference type="Pfam" id="PF07690">
    <property type="entry name" value="MFS_1"/>
    <property type="match status" value="1"/>
</dbReference>
<feature type="transmembrane region" description="Helical" evidence="6">
    <location>
        <begin position="483"/>
        <end position="503"/>
    </location>
</feature>
<evidence type="ECO:0000256" key="6">
    <source>
        <dbReference type="SAM" id="Phobius"/>
    </source>
</evidence>
<feature type="transmembrane region" description="Helical" evidence="6">
    <location>
        <begin position="107"/>
        <end position="127"/>
    </location>
</feature>
<evidence type="ECO:0000256" key="5">
    <source>
        <dbReference type="SAM" id="MobiDB-lite"/>
    </source>
</evidence>
<feature type="compositionally biased region" description="Polar residues" evidence="5">
    <location>
        <begin position="1"/>
        <end position="19"/>
    </location>
</feature>
<evidence type="ECO:0000313" key="8">
    <source>
        <dbReference type="EMBL" id="KAG4411459.1"/>
    </source>
</evidence>
<feature type="transmembrane region" description="Helical" evidence="6">
    <location>
        <begin position="227"/>
        <end position="247"/>
    </location>
</feature>
<evidence type="ECO:0000259" key="7">
    <source>
        <dbReference type="PROSITE" id="PS50850"/>
    </source>
</evidence>
<feature type="transmembrane region" description="Helical" evidence="6">
    <location>
        <begin position="413"/>
        <end position="440"/>
    </location>
</feature>
<evidence type="ECO:0000256" key="2">
    <source>
        <dbReference type="ARBA" id="ARBA00022692"/>
    </source>
</evidence>
<evidence type="ECO:0000256" key="3">
    <source>
        <dbReference type="ARBA" id="ARBA00022989"/>
    </source>
</evidence>
<dbReference type="PROSITE" id="PS50850">
    <property type="entry name" value="MFS"/>
    <property type="match status" value="1"/>
</dbReference>
<proteinExistence type="predicted"/>
<dbReference type="GO" id="GO:0022857">
    <property type="term" value="F:transmembrane transporter activity"/>
    <property type="evidence" value="ECO:0007669"/>
    <property type="project" value="InterPro"/>
</dbReference>
<name>A0A8H7T0U8_9HELO</name>
<dbReference type="InterPro" id="IPR011701">
    <property type="entry name" value="MFS"/>
</dbReference>
<dbReference type="GO" id="GO:0005886">
    <property type="term" value="C:plasma membrane"/>
    <property type="evidence" value="ECO:0007669"/>
    <property type="project" value="TreeGrafter"/>
</dbReference>
<comment type="caution">
    <text evidence="8">The sequence shown here is derived from an EMBL/GenBank/DDBJ whole genome shotgun (WGS) entry which is preliminary data.</text>
</comment>